<dbReference type="InterPro" id="IPR000700">
    <property type="entry name" value="PAS-assoc_C"/>
</dbReference>
<feature type="domain" description="PAS" evidence="10">
    <location>
        <begin position="150"/>
        <end position="225"/>
    </location>
</feature>
<dbReference type="CDD" id="cd00082">
    <property type="entry name" value="HisKA"/>
    <property type="match status" value="1"/>
</dbReference>
<dbReference type="Pfam" id="PF08448">
    <property type="entry name" value="PAS_4"/>
    <property type="match status" value="1"/>
</dbReference>
<dbReference type="PANTHER" id="PTHR43065">
    <property type="entry name" value="SENSOR HISTIDINE KINASE"/>
    <property type="match status" value="1"/>
</dbReference>
<proteinExistence type="predicted"/>
<dbReference type="SMART" id="SM00091">
    <property type="entry name" value="PAS"/>
    <property type="match status" value="2"/>
</dbReference>
<dbReference type="Gene3D" id="3.30.565.10">
    <property type="entry name" value="Histidine kinase-like ATPase, C-terminal domain"/>
    <property type="match status" value="1"/>
</dbReference>
<dbReference type="InterPro" id="IPR013655">
    <property type="entry name" value="PAS_fold_3"/>
</dbReference>
<dbReference type="GO" id="GO:0000155">
    <property type="term" value="F:phosphorelay sensor kinase activity"/>
    <property type="evidence" value="ECO:0007669"/>
    <property type="project" value="InterPro"/>
</dbReference>
<dbReference type="InterPro" id="IPR005467">
    <property type="entry name" value="His_kinase_dom"/>
</dbReference>
<dbReference type="EMBL" id="LJRC01000002">
    <property type="protein sequence ID" value="KPY42000.1"/>
    <property type="molecule type" value="Genomic_DNA"/>
</dbReference>
<dbReference type="InterPro" id="IPR036890">
    <property type="entry name" value="HATPase_C_sf"/>
</dbReference>
<dbReference type="EC" id="2.7.13.3" evidence="2"/>
<dbReference type="PATRIC" id="fig|251707.3.peg.4184"/>
<evidence type="ECO:0000256" key="1">
    <source>
        <dbReference type="ARBA" id="ARBA00000085"/>
    </source>
</evidence>
<evidence type="ECO:0000256" key="2">
    <source>
        <dbReference type="ARBA" id="ARBA00012438"/>
    </source>
</evidence>
<dbReference type="SUPFAM" id="SSF55874">
    <property type="entry name" value="ATPase domain of HSP90 chaperone/DNA topoisomerase II/histidine kinase"/>
    <property type="match status" value="1"/>
</dbReference>
<feature type="domain" description="PAC" evidence="11">
    <location>
        <begin position="101"/>
        <end position="153"/>
    </location>
</feature>
<feature type="domain" description="Histidine kinase" evidence="8">
    <location>
        <begin position="318"/>
        <end position="542"/>
    </location>
</feature>
<dbReference type="NCBIfam" id="TIGR00229">
    <property type="entry name" value="sensory_box"/>
    <property type="match status" value="2"/>
</dbReference>
<gene>
    <name evidence="12" type="ORF">ALO52_03163</name>
</gene>
<dbReference type="InterPro" id="IPR013656">
    <property type="entry name" value="PAS_4"/>
</dbReference>
<dbReference type="InterPro" id="IPR035965">
    <property type="entry name" value="PAS-like_dom_sf"/>
</dbReference>
<keyword evidence="3 5" id="KW-0597">Phosphoprotein</keyword>
<keyword evidence="4 12" id="KW-0418">Kinase</keyword>
<dbReference type="InterPro" id="IPR000014">
    <property type="entry name" value="PAS"/>
</dbReference>
<evidence type="ECO:0000259" key="8">
    <source>
        <dbReference type="PROSITE" id="PS50109"/>
    </source>
</evidence>
<dbReference type="SUPFAM" id="SSF52172">
    <property type="entry name" value="CheY-like"/>
    <property type="match status" value="1"/>
</dbReference>
<evidence type="ECO:0000259" key="11">
    <source>
        <dbReference type="PROSITE" id="PS50113"/>
    </source>
</evidence>
<comment type="caution">
    <text evidence="12">The sequence shown here is derived from an EMBL/GenBank/DDBJ whole genome shotgun (WGS) entry which is preliminary data.</text>
</comment>
<organism evidence="12 13">
    <name type="scientific">Pseudomonas syringae pv. primulae</name>
    <dbReference type="NCBI Taxonomy" id="251707"/>
    <lineage>
        <taxon>Bacteria</taxon>
        <taxon>Pseudomonadati</taxon>
        <taxon>Pseudomonadota</taxon>
        <taxon>Gammaproteobacteria</taxon>
        <taxon>Pseudomonadales</taxon>
        <taxon>Pseudomonadaceae</taxon>
        <taxon>Pseudomonas</taxon>
    </lineage>
</organism>
<sequence length="695" mass="75933">MNNDAPDMGPIHSGQSGSSTEENFEQMQLALDSGAVVGTWIWDVPGDLLVADERFARTFGLPRQTCREGLPLECVMTSIHPDDVIRVGDAIKDILNSGDIFRCEYRVKHKDGGYRWVEANSRIERDSEGQAIRCPGVLLDIEARRAAEQERDRLTSLLRIFTAAVPGVVYAKDLEGRMLVANRGTETLIGKPPEFFIGKTDMDFLEDKDQARIIMQTDRRIMDGNTSEQIEEQVNLPDGSAATFLSTKAPLLNDEGEVIGLIGSSIDVTARKQAEVAVKELNQTLEQRIEQAIHEREQVEDALRHAQKMDAVGQLTGGIAHDFNNLLAGISGSLEMIQTRMAQGRLADVDKYVNVAQGAVRRAASLTHRLLAFSRRQTLSPEVTNVNTLIHGMEELIGRTVGPSIELQVVARDEVWPALIDHAQLENSLLNLCLNARDAMPNGGRITIETSNASLDECIDPDHGITAGDHLSIRVTDTGIGMTPDTVAKAFEPFFTTKPIGAGTGLGLSMVYGFVRQSGGQIKVESVEGQGTTIVMHLPRHIPDAQQKIADKSNDEATQPHHGETVLVVDDEPSVRMLVVEVLLTEGYHALEAADAQAGLEILQSDIHIDLLISDVGLPGGMNGREMADAARTKRPALPTLFITGYAETSALDGCHLQPRTQILTKPFGLEVLASRIRELISERGQEQGQPRAFK</sequence>
<keyword evidence="4 12" id="KW-0808">Transferase</keyword>
<reference evidence="12 13" key="1">
    <citation type="submission" date="2015-09" db="EMBL/GenBank/DDBJ databases">
        <title>Genome announcement of multiple Pseudomonas syringae strains.</title>
        <authorList>
            <person name="Thakur S."/>
            <person name="Wang P.W."/>
            <person name="Gong Y."/>
            <person name="Weir B.S."/>
            <person name="Guttman D.S."/>
        </authorList>
    </citation>
    <scope>NUCLEOTIDE SEQUENCE [LARGE SCALE GENOMIC DNA]</scope>
    <source>
        <strain evidence="12 13">ICMP3956</strain>
    </source>
</reference>
<evidence type="ECO:0000256" key="4">
    <source>
        <dbReference type="ARBA" id="ARBA00022777"/>
    </source>
</evidence>
<dbReference type="Pfam" id="PF08447">
    <property type="entry name" value="PAS_3"/>
    <property type="match status" value="1"/>
</dbReference>
<feature type="domain" description="PAC" evidence="11">
    <location>
        <begin position="228"/>
        <end position="280"/>
    </location>
</feature>
<feature type="domain" description="Response regulatory" evidence="9">
    <location>
        <begin position="565"/>
        <end position="681"/>
    </location>
</feature>
<dbReference type="InterPro" id="IPR036097">
    <property type="entry name" value="HisK_dim/P_sf"/>
</dbReference>
<dbReference type="PROSITE" id="PS50112">
    <property type="entry name" value="PAS"/>
    <property type="match status" value="1"/>
</dbReference>
<dbReference type="PROSITE" id="PS50110">
    <property type="entry name" value="RESPONSE_REGULATORY"/>
    <property type="match status" value="1"/>
</dbReference>
<dbReference type="SMART" id="SM00387">
    <property type="entry name" value="HATPase_c"/>
    <property type="match status" value="1"/>
</dbReference>
<dbReference type="RefSeq" id="WP_155516671.1">
    <property type="nucleotide sequence ID" value="NZ_LJRC01000002.1"/>
</dbReference>
<dbReference type="SUPFAM" id="SSF47384">
    <property type="entry name" value="Homodimeric domain of signal transducing histidine kinase"/>
    <property type="match status" value="1"/>
</dbReference>
<dbReference type="PROSITE" id="PS50109">
    <property type="entry name" value="HIS_KIN"/>
    <property type="match status" value="1"/>
</dbReference>
<dbReference type="SMART" id="SM00086">
    <property type="entry name" value="PAC"/>
    <property type="match status" value="2"/>
</dbReference>
<dbReference type="PANTHER" id="PTHR43065:SF42">
    <property type="entry name" value="TWO-COMPONENT SENSOR PPRA"/>
    <property type="match status" value="1"/>
</dbReference>
<dbReference type="AlphaFoldDB" id="A0A0N8SMX4"/>
<dbReference type="Pfam" id="PF00512">
    <property type="entry name" value="HisKA"/>
    <property type="match status" value="1"/>
</dbReference>
<evidence type="ECO:0000256" key="7">
    <source>
        <dbReference type="SAM" id="MobiDB-lite"/>
    </source>
</evidence>
<dbReference type="Proteomes" id="UP000050562">
    <property type="component" value="Unassembled WGS sequence"/>
</dbReference>
<evidence type="ECO:0000256" key="3">
    <source>
        <dbReference type="ARBA" id="ARBA00022553"/>
    </source>
</evidence>
<name>A0A0N8SMX4_9PSED</name>
<dbReference type="InterPro" id="IPR001789">
    <property type="entry name" value="Sig_transdc_resp-reg_receiver"/>
</dbReference>
<feature type="modified residue" description="4-aspartylphosphate" evidence="5">
    <location>
        <position position="615"/>
    </location>
</feature>
<dbReference type="InterPro" id="IPR003594">
    <property type="entry name" value="HATPase_dom"/>
</dbReference>
<dbReference type="InterPro" id="IPR004358">
    <property type="entry name" value="Sig_transdc_His_kin-like_C"/>
</dbReference>
<dbReference type="Pfam" id="PF02518">
    <property type="entry name" value="HATPase_c"/>
    <property type="match status" value="1"/>
</dbReference>
<dbReference type="CDD" id="cd00130">
    <property type="entry name" value="PAS"/>
    <property type="match status" value="2"/>
</dbReference>
<dbReference type="InterPro" id="IPR011006">
    <property type="entry name" value="CheY-like_superfamily"/>
</dbReference>
<dbReference type="SMART" id="SM00448">
    <property type="entry name" value="REC"/>
    <property type="match status" value="1"/>
</dbReference>
<evidence type="ECO:0000256" key="6">
    <source>
        <dbReference type="SAM" id="Coils"/>
    </source>
</evidence>
<dbReference type="Gene3D" id="3.30.450.20">
    <property type="entry name" value="PAS domain"/>
    <property type="match status" value="2"/>
</dbReference>
<protein>
    <recommendedName>
        <fullName evidence="2">histidine kinase</fullName>
        <ecNumber evidence="2">2.7.13.3</ecNumber>
    </recommendedName>
</protein>
<dbReference type="InterPro" id="IPR001610">
    <property type="entry name" value="PAC"/>
</dbReference>
<feature type="region of interest" description="Disordered" evidence="7">
    <location>
        <begin position="1"/>
        <end position="22"/>
    </location>
</feature>
<dbReference type="Gene3D" id="3.40.50.2300">
    <property type="match status" value="1"/>
</dbReference>
<dbReference type="PROSITE" id="PS50113">
    <property type="entry name" value="PAC"/>
    <property type="match status" value="2"/>
</dbReference>
<dbReference type="Pfam" id="PF00072">
    <property type="entry name" value="Response_reg"/>
    <property type="match status" value="1"/>
</dbReference>
<comment type="catalytic activity">
    <reaction evidence="1">
        <text>ATP + protein L-histidine = ADP + protein N-phospho-L-histidine.</text>
        <dbReference type="EC" id="2.7.13.3"/>
    </reaction>
</comment>
<keyword evidence="6" id="KW-0175">Coiled coil</keyword>
<feature type="coiled-coil region" evidence="6">
    <location>
        <begin position="271"/>
        <end position="309"/>
    </location>
</feature>
<evidence type="ECO:0000259" key="9">
    <source>
        <dbReference type="PROSITE" id="PS50110"/>
    </source>
</evidence>
<evidence type="ECO:0000259" key="10">
    <source>
        <dbReference type="PROSITE" id="PS50112"/>
    </source>
</evidence>
<dbReference type="SUPFAM" id="SSF55785">
    <property type="entry name" value="PYP-like sensor domain (PAS domain)"/>
    <property type="match status" value="2"/>
</dbReference>
<dbReference type="SMART" id="SM00388">
    <property type="entry name" value="HisKA"/>
    <property type="match status" value="1"/>
</dbReference>
<dbReference type="Gene3D" id="1.10.287.130">
    <property type="match status" value="1"/>
</dbReference>
<evidence type="ECO:0000256" key="5">
    <source>
        <dbReference type="PROSITE-ProRule" id="PRU00169"/>
    </source>
</evidence>
<dbReference type="PRINTS" id="PR00344">
    <property type="entry name" value="BCTRLSENSOR"/>
</dbReference>
<evidence type="ECO:0000313" key="12">
    <source>
        <dbReference type="EMBL" id="KPY42000.1"/>
    </source>
</evidence>
<accession>A0A0N8SMX4</accession>
<evidence type="ECO:0000313" key="13">
    <source>
        <dbReference type="Proteomes" id="UP000050562"/>
    </source>
</evidence>
<dbReference type="InterPro" id="IPR003661">
    <property type="entry name" value="HisK_dim/P_dom"/>
</dbReference>